<keyword evidence="4" id="KW-0843">Virulence</keyword>
<evidence type="ECO:0000259" key="6">
    <source>
        <dbReference type="Pfam" id="PF03135"/>
    </source>
</evidence>
<dbReference type="InterPro" id="IPR027417">
    <property type="entry name" value="P-loop_NTPase"/>
</dbReference>
<dbReference type="AlphaFoldDB" id="A0A6A1TL81"/>
<evidence type="ECO:0000313" key="8">
    <source>
        <dbReference type="EMBL" id="KAB1082205.1"/>
    </source>
</evidence>
<dbReference type="Proteomes" id="UP000386575">
    <property type="component" value="Unassembled WGS sequence"/>
</dbReference>
<evidence type="ECO:0000256" key="1">
    <source>
        <dbReference type="ARBA" id="ARBA00006512"/>
    </source>
</evidence>
<evidence type="ECO:0000259" key="7">
    <source>
        <dbReference type="Pfam" id="PF19044"/>
    </source>
</evidence>
<evidence type="ECO:0000256" key="2">
    <source>
        <dbReference type="ARBA" id="ARBA00022741"/>
    </source>
</evidence>
<dbReference type="Gene3D" id="1.10.8.730">
    <property type="match status" value="1"/>
</dbReference>
<proteinExistence type="inferred from homology"/>
<dbReference type="SUPFAM" id="SSF52540">
    <property type="entry name" value="P-loop containing nucleoside triphosphate hydrolases"/>
    <property type="match status" value="1"/>
</dbReference>
<evidence type="ECO:0000256" key="4">
    <source>
        <dbReference type="ARBA" id="ARBA00023026"/>
    </source>
</evidence>
<dbReference type="InterPro" id="IPR051162">
    <property type="entry name" value="T4SS_component"/>
</dbReference>
<dbReference type="RefSeq" id="WP_151047768.1">
    <property type="nucleotide sequence ID" value="NZ_VZUL01000006.1"/>
</dbReference>
<feature type="domain" description="TraG P-loop" evidence="7">
    <location>
        <begin position="606"/>
        <end position="735"/>
    </location>
</feature>
<evidence type="ECO:0000256" key="3">
    <source>
        <dbReference type="ARBA" id="ARBA00022840"/>
    </source>
</evidence>
<dbReference type="GO" id="GO:0005524">
    <property type="term" value="F:ATP binding"/>
    <property type="evidence" value="ECO:0007669"/>
    <property type="project" value="UniProtKB-KW"/>
</dbReference>
<dbReference type="InterPro" id="IPR004346">
    <property type="entry name" value="CagE_TrbE_VirB"/>
</dbReference>
<dbReference type="InterPro" id="IPR043964">
    <property type="entry name" value="P-loop_TraG"/>
</dbReference>
<dbReference type="PANTHER" id="PTHR30121:SF12">
    <property type="entry name" value="TYPE IV SECRETION SYSTEM PROTEIN CAGE"/>
    <property type="match status" value="1"/>
</dbReference>
<keyword evidence="2" id="KW-0547">Nucleotide-binding</keyword>
<evidence type="ECO:0000256" key="5">
    <source>
        <dbReference type="ARBA" id="ARBA00023635"/>
    </source>
</evidence>
<dbReference type="Gene3D" id="3.40.50.300">
    <property type="entry name" value="P-loop containing nucleotide triphosphate hydrolases"/>
    <property type="match status" value="1"/>
</dbReference>
<evidence type="ECO:0000313" key="9">
    <source>
        <dbReference type="Proteomes" id="UP000386575"/>
    </source>
</evidence>
<dbReference type="Pfam" id="PF19044">
    <property type="entry name" value="P-loop_TraG"/>
    <property type="match status" value="1"/>
</dbReference>
<sequence>MNVVNHDLKFGRERAREIGIGTHVPYLRHVDEETIVTKTGMLLQVIKLSGLPYQTMDQAEINARLANRNMTVRSLGSSRFALYATIIRRQIVPEIDGEFDNPFADELNARYMDGLKHRTMFVNELYLTVIRRPMTGRAGKVDRMFDVFRMADNEIEAKGEALRDLKDMVSGIVGDFRTYRPELLSCVTRESGIFSEPAEFFAKILAAGDERSMPLPRMSLADYVGTGRILFGRKATEIWSDDGATSKVAAMVSIKEYPPMTTPGQLDGLLRLPYEFIVTHSFAPEDRTSVTEAIATISRQISNSDDGGTAVEDDVETARDRLASGEVVFGKHHMTVAVLAREPAGLNRAVADVTAELARMGVVAVREDLNQEASWWAQLPANFAYVARQGLISSVNFAGLFSAHNFPSGQIHKVHWGKPVSLLETTSQTAYFFNFHEDDVGNFTVIGPTGSGKTVALSFLLAQGMRVEPRPRCVFIDKDRGGEIFVRAMGGRYERLSPGEPTGFAPLQLDDTPANRSFGKTLISYLVTPADRVLHAEEMAVISDAVDSIYTDFDRPQRRLDMLAEALKGRMRSGIGDLADRLKEWTTGDKGWLFNNAKDKLDFSGSVIGFDMTEILSDKRTRSAALLYMFHRIQEILDGRPSMIFLDEGWRLLDDEVFSGFIKDWLKTIRKMNGIVGFGTQSASDVVRSELRNTIIEQTMTNIFFPNASADEESYRKAFGLSEKEFRFVKQADKASRTFLVKHAQDSIIARLDLSAMPDLVKVLSGRPETVRECENLRETYGEEPAAWLPHFCGWTIPEASDA</sequence>
<dbReference type="NCBIfam" id="TIGR00929">
    <property type="entry name" value="VirB4_CagE"/>
    <property type="match status" value="1"/>
</dbReference>
<organism evidence="8 9">
    <name type="scientific">Neorhizobium galegae</name>
    <name type="common">Rhizobium galegae</name>
    <dbReference type="NCBI Taxonomy" id="399"/>
    <lineage>
        <taxon>Bacteria</taxon>
        <taxon>Pseudomonadati</taxon>
        <taxon>Pseudomonadota</taxon>
        <taxon>Alphaproteobacteria</taxon>
        <taxon>Hyphomicrobiales</taxon>
        <taxon>Rhizobiaceae</taxon>
        <taxon>Rhizobium/Agrobacterium group</taxon>
        <taxon>Neorhizobium</taxon>
    </lineage>
</organism>
<dbReference type="EMBL" id="VZUL01000006">
    <property type="protein sequence ID" value="KAB1082205.1"/>
    <property type="molecule type" value="Genomic_DNA"/>
</dbReference>
<dbReference type="Pfam" id="PF03135">
    <property type="entry name" value="CagE_TrbE_VirB"/>
    <property type="match status" value="1"/>
</dbReference>
<keyword evidence="3" id="KW-0067">ATP-binding</keyword>
<dbReference type="InterPro" id="IPR018145">
    <property type="entry name" value="CagE_TrbE_VirB_cntrl_dom"/>
</dbReference>
<accession>A0A6A1TL81</accession>
<protein>
    <recommendedName>
        <fullName evidence="5">Type IV secretion system protein virB4</fullName>
    </recommendedName>
</protein>
<feature type="domain" description="CagE TrbE VirB component of type IV transporter system central" evidence="6">
    <location>
        <begin position="183"/>
        <end position="388"/>
    </location>
</feature>
<reference evidence="8 9" key="1">
    <citation type="submission" date="2019-09" db="EMBL/GenBank/DDBJ databases">
        <title>Genome sequencing of Ng87 strain.</title>
        <authorList>
            <person name="Karasev E.S."/>
            <person name="Andronov E."/>
        </authorList>
    </citation>
    <scope>NUCLEOTIDE SEQUENCE [LARGE SCALE GENOMIC DNA]</scope>
    <source>
        <strain evidence="8 9">Ng87</strain>
    </source>
</reference>
<comment type="caution">
    <text evidence="8">The sequence shown here is derived from an EMBL/GenBank/DDBJ whole genome shotgun (WGS) entry which is preliminary data.</text>
</comment>
<name>A0A6A1TL81_NEOGA</name>
<gene>
    <name evidence="8" type="ORF">F4V91_33370</name>
</gene>
<dbReference type="PANTHER" id="PTHR30121">
    <property type="entry name" value="UNCHARACTERIZED PROTEIN YJGR-RELATED"/>
    <property type="match status" value="1"/>
</dbReference>
<comment type="similarity">
    <text evidence="1">Belongs to the TrbE/VirB4 family.</text>
</comment>